<accession>A0A510XTK8</accession>
<dbReference type="AlphaFoldDB" id="A0A510XTK8"/>
<keyword evidence="1" id="KW-0812">Transmembrane</keyword>
<keyword evidence="3" id="KW-1185">Reference proteome</keyword>
<dbReference type="Proteomes" id="UP000321419">
    <property type="component" value="Unassembled WGS sequence"/>
</dbReference>
<protein>
    <submittedName>
        <fullName evidence="2">Uncharacterized protein</fullName>
    </submittedName>
</protein>
<dbReference type="OrthoDB" id="6228925at2"/>
<reference evidence="2 3" key="1">
    <citation type="submission" date="2019-07" db="EMBL/GenBank/DDBJ databases">
        <title>Whole genome shotgun sequence of Pseudoalteromonas espejiana NBRC 102222.</title>
        <authorList>
            <person name="Hosoyama A."/>
            <person name="Uohara A."/>
            <person name="Ohji S."/>
            <person name="Ichikawa N."/>
        </authorList>
    </citation>
    <scope>NUCLEOTIDE SEQUENCE [LARGE SCALE GENOMIC DNA]</scope>
    <source>
        <strain evidence="2 3">NBRC 102222</strain>
    </source>
</reference>
<feature type="transmembrane region" description="Helical" evidence="1">
    <location>
        <begin position="43"/>
        <end position="65"/>
    </location>
</feature>
<name>A0A510XTK8_9GAMM</name>
<evidence type="ECO:0000313" key="3">
    <source>
        <dbReference type="Proteomes" id="UP000321419"/>
    </source>
</evidence>
<dbReference type="EMBL" id="BJUM01000009">
    <property type="protein sequence ID" value="GEK54333.1"/>
    <property type="molecule type" value="Genomic_DNA"/>
</dbReference>
<comment type="caution">
    <text evidence="2">The sequence shown here is derived from an EMBL/GenBank/DDBJ whole genome shotgun (WGS) entry which is preliminary data.</text>
</comment>
<proteinExistence type="predicted"/>
<gene>
    <name evidence="2" type="ORF">PES01_11780</name>
</gene>
<evidence type="ECO:0000256" key="1">
    <source>
        <dbReference type="SAM" id="Phobius"/>
    </source>
</evidence>
<keyword evidence="1" id="KW-1133">Transmembrane helix</keyword>
<evidence type="ECO:0000313" key="2">
    <source>
        <dbReference type="EMBL" id="GEK54333.1"/>
    </source>
</evidence>
<feature type="transmembrane region" description="Helical" evidence="1">
    <location>
        <begin position="12"/>
        <end position="31"/>
    </location>
</feature>
<organism evidence="2 3">
    <name type="scientific">Pseudoalteromonas espejiana</name>
    <dbReference type="NCBI Taxonomy" id="28107"/>
    <lineage>
        <taxon>Bacteria</taxon>
        <taxon>Pseudomonadati</taxon>
        <taxon>Pseudomonadota</taxon>
        <taxon>Gammaproteobacteria</taxon>
        <taxon>Alteromonadales</taxon>
        <taxon>Pseudoalteromonadaceae</taxon>
        <taxon>Pseudoalteromonas</taxon>
    </lineage>
</organism>
<feature type="transmembrane region" description="Helical" evidence="1">
    <location>
        <begin position="99"/>
        <end position="121"/>
    </location>
</feature>
<keyword evidence="1" id="KW-0472">Membrane</keyword>
<dbReference type="RefSeq" id="WP_089349490.1">
    <property type="nucleotide sequence ID" value="NZ_BJUM01000009.1"/>
</dbReference>
<sequence length="124" mass="13984">MFAQMKKAMSKGIWHSIAVIIVLLVAGPEFMVSMELLAMVEMLGASTFVLMYVSGLKLFFAKLLVKYRHFERHSILIIPTIENLRQMPSLVFHAIPERTFIVCYLVLIITSASVMYTGTLINAS</sequence>